<evidence type="ECO:0000256" key="1">
    <source>
        <dbReference type="SAM" id="MobiDB-lite"/>
    </source>
</evidence>
<organism evidence="2 3">
    <name type="scientific">Zizania palustris</name>
    <name type="common">Northern wild rice</name>
    <dbReference type="NCBI Taxonomy" id="103762"/>
    <lineage>
        <taxon>Eukaryota</taxon>
        <taxon>Viridiplantae</taxon>
        <taxon>Streptophyta</taxon>
        <taxon>Embryophyta</taxon>
        <taxon>Tracheophyta</taxon>
        <taxon>Spermatophyta</taxon>
        <taxon>Magnoliopsida</taxon>
        <taxon>Liliopsida</taxon>
        <taxon>Poales</taxon>
        <taxon>Poaceae</taxon>
        <taxon>BOP clade</taxon>
        <taxon>Oryzoideae</taxon>
        <taxon>Oryzeae</taxon>
        <taxon>Zizaniinae</taxon>
        <taxon>Zizania</taxon>
    </lineage>
</organism>
<dbReference type="EMBL" id="JAAALK010000082">
    <property type="protein sequence ID" value="KAG8085668.1"/>
    <property type="molecule type" value="Genomic_DNA"/>
</dbReference>
<dbReference type="AlphaFoldDB" id="A0A8J5WCF7"/>
<comment type="caution">
    <text evidence="2">The sequence shown here is derived from an EMBL/GenBank/DDBJ whole genome shotgun (WGS) entry which is preliminary data.</text>
</comment>
<feature type="compositionally biased region" description="Low complexity" evidence="1">
    <location>
        <begin position="176"/>
        <end position="189"/>
    </location>
</feature>
<keyword evidence="3" id="KW-1185">Reference proteome</keyword>
<dbReference type="OrthoDB" id="675880at2759"/>
<reference evidence="2" key="2">
    <citation type="submission" date="2021-02" db="EMBL/GenBank/DDBJ databases">
        <authorList>
            <person name="Kimball J.A."/>
            <person name="Haas M.W."/>
            <person name="Macchietto M."/>
            <person name="Kono T."/>
            <person name="Duquette J."/>
            <person name="Shao M."/>
        </authorList>
    </citation>
    <scope>NUCLEOTIDE SEQUENCE</scope>
    <source>
        <tissue evidence="2">Fresh leaf tissue</tissue>
    </source>
</reference>
<sequence>MDNLVVINMFVASMEAGAVHQFVVRSHLSAIAGLLCLCSVSVERSELILAFGSIDRPRGHEMERLQQFLANAALPTLLPTPPRCKMVPLIPTPPRCKTVPLIPTPCLVVLPISSASPSNPKPGRADSAERWDAPKKGAGGVSPPPAERRAADRARSLCRADACDRWDTNKTSPIWSSTSSSSSSSSSSSKLYGNGTSSSPSSSRGSSAERWDMNKKQSLQAGNAMTMCRTDNEVSKPQFSETEKFVRDEFAGPIIFEEKEHVK</sequence>
<gene>
    <name evidence="2" type="ORF">GUJ93_ZPchr0010g7997</name>
</gene>
<evidence type="ECO:0000313" key="2">
    <source>
        <dbReference type="EMBL" id="KAG8085668.1"/>
    </source>
</evidence>
<feature type="region of interest" description="Disordered" evidence="1">
    <location>
        <begin position="116"/>
        <end position="154"/>
    </location>
</feature>
<name>A0A8J5WCF7_ZIZPA</name>
<evidence type="ECO:0000313" key="3">
    <source>
        <dbReference type="Proteomes" id="UP000729402"/>
    </source>
</evidence>
<protein>
    <submittedName>
        <fullName evidence="2">Uncharacterized protein</fullName>
    </submittedName>
</protein>
<dbReference type="PANTHER" id="PTHR35361">
    <property type="entry name" value="OS08G0443700 PROTEIN"/>
    <property type="match status" value="1"/>
</dbReference>
<dbReference type="PANTHER" id="PTHR35361:SF1">
    <property type="entry name" value="OS08G0443700 PROTEIN"/>
    <property type="match status" value="1"/>
</dbReference>
<feature type="compositionally biased region" description="Low complexity" evidence="1">
    <location>
        <begin position="197"/>
        <end position="206"/>
    </location>
</feature>
<reference evidence="2" key="1">
    <citation type="journal article" date="2021" name="bioRxiv">
        <title>Whole Genome Assembly and Annotation of Northern Wild Rice, Zizania palustris L., Supports a Whole Genome Duplication in the Zizania Genus.</title>
        <authorList>
            <person name="Haas M."/>
            <person name="Kono T."/>
            <person name="Macchietto M."/>
            <person name="Millas R."/>
            <person name="McGilp L."/>
            <person name="Shao M."/>
            <person name="Duquette J."/>
            <person name="Hirsch C.N."/>
            <person name="Kimball J."/>
        </authorList>
    </citation>
    <scope>NUCLEOTIDE SEQUENCE</scope>
    <source>
        <tissue evidence="2">Fresh leaf tissue</tissue>
    </source>
</reference>
<feature type="compositionally biased region" description="Basic and acidic residues" evidence="1">
    <location>
        <begin position="123"/>
        <end position="135"/>
    </location>
</feature>
<accession>A0A8J5WCF7</accession>
<proteinExistence type="predicted"/>
<dbReference type="Proteomes" id="UP000729402">
    <property type="component" value="Unassembled WGS sequence"/>
</dbReference>
<feature type="region of interest" description="Disordered" evidence="1">
    <location>
        <begin position="169"/>
        <end position="242"/>
    </location>
</feature>